<name>A0AAJ0F8S4_9PEZI</name>
<comment type="subcellular location">
    <subcellularLocation>
        <location evidence="2">Nucleus</location>
    </subcellularLocation>
</comment>
<reference evidence="12" key="1">
    <citation type="submission" date="2023-06" db="EMBL/GenBank/DDBJ databases">
        <title>Genome-scale phylogeny and comparative genomics of the fungal order Sordariales.</title>
        <authorList>
            <consortium name="Lawrence Berkeley National Laboratory"/>
            <person name="Hensen N."/>
            <person name="Bonometti L."/>
            <person name="Westerberg I."/>
            <person name="Brannstrom I.O."/>
            <person name="Guillou S."/>
            <person name="Cros-Aarteil S."/>
            <person name="Calhoun S."/>
            <person name="Haridas S."/>
            <person name="Kuo A."/>
            <person name="Mondo S."/>
            <person name="Pangilinan J."/>
            <person name="Riley R."/>
            <person name="Labutti K."/>
            <person name="Andreopoulos B."/>
            <person name="Lipzen A."/>
            <person name="Chen C."/>
            <person name="Yanf M."/>
            <person name="Daum C."/>
            <person name="Ng V."/>
            <person name="Clum A."/>
            <person name="Steindorff A."/>
            <person name="Ohm R."/>
            <person name="Martin F."/>
            <person name="Silar P."/>
            <person name="Natvig D."/>
            <person name="Lalanne C."/>
            <person name="Gautier V."/>
            <person name="Ament-Velasquez S.L."/>
            <person name="Kruys A."/>
            <person name="Hutchinson M.I."/>
            <person name="Powell A.J."/>
            <person name="Barry K."/>
            <person name="Miller A.N."/>
            <person name="Grigoriev I.V."/>
            <person name="Debuchy R."/>
            <person name="Gladieux P."/>
            <person name="Thoren M.H."/>
            <person name="Johannesson H."/>
        </authorList>
    </citation>
    <scope>NUCLEOTIDE SEQUENCE</scope>
    <source>
        <strain evidence="12">PSN4</strain>
    </source>
</reference>
<evidence type="ECO:0000256" key="7">
    <source>
        <dbReference type="ARBA" id="ARBA00023242"/>
    </source>
</evidence>
<dbReference type="SUPFAM" id="SSF57959">
    <property type="entry name" value="Leucine zipper domain"/>
    <property type="match status" value="1"/>
</dbReference>
<evidence type="ECO:0000313" key="13">
    <source>
        <dbReference type="Proteomes" id="UP001239445"/>
    </source>
</evidence>
<keyword evidence="9" id="KW-0175">Coiled coil</keyword>
<dbReference type="InterPro" id="IPR046347">
    <property type="entry name" value="bZIP_sf"/>
</dbReference>
<dbReference type="GO" id="GO:0090575">
    <property type="term" value="C:RNA polymerase II transcription regulator complex"/>
    <property type="evidence" value="ECO:0007669"/>
    <property type="project" value="TreeGrafter"/>
</dbReference>
<evidence type="ECO:0000313" key="12">
    <source>
        <dbReference type="EMBL" id="KAK1759401.1"/>
    </source>
</evidence>
<evidence type="ECO:0000256" key="10">
    <source>
        <dbReference type="SAM" id="MobiDB-lite"/>
    </source>
</evidence>
<dbReference type="GO" id="GO:0000976">
    <property type="term" value="F:transcription cis-regulatory region binding"/>
    <property type="evidence" value="ECO:0007669"/>
    <property type="project" value="InterPro"/>
</dbReference>
<keyword evidence="4" id="KW-0805">Transcription regulation</keyword>
<evidence type="ECO:0000256" key="4">
    <source>
        <dbReference type="ARBA" id="ARBA00023015"/>
    </source>
</evidence>
<dbReference type="Proteomes" id="UP001239445">
    <property type="component" value="Unassembled WGS sequence"/>
</dbReference>
<dbReference type="Gene3D" id="1.20.5.170">
    <property type="match status" value="1"/>
</dbReference>
<gene>
    <name evidence="12" type="ORF">QBC47DRAFT_105148</name>
</gene>
<evidence type="ECO:0000256" key="2">
    <source>
        <dbReference type="ARBA" id="ARBA00004123"/>
    </source>
</evidence>
<evidence type="ECO:0000256" key="6">
    <source>
        <dbReference type="ARBA" id="ARBA00023163"/>
    </source>
</evidence>
<feature type="region of interest" description="Disordered" evidence="10">
    <location>
        <begin position="118"/>
        <end position="144"/>
    </location>
</feature>
<accession>A0AAJ0F8S4</accession>
<dbReference type="InterPro" id="IPR004827">
    <property type="entry name" value="bZIP"/>
</dbReference>
<feature type="domain" description="BZIP" evidence="11">
    <location>
        <begin position="142"/>
        <end position="157"/>
    </location>
</feature>
<keyword evidence="7" id="KW-0539">Nucleus</keyword>
<dbReference type="GO" id="GO:0001228">
    <property type="term" value="F:DNA-binding transcription activator activity, RNA polymerase II-specific"/>
    <property type="evidence" value="ECO:0007669"/>
    <property type="project" value="TreeGrafter"/>
</dbReference>
<keyword evidence="6" id="KW-0804">Transcription</keyword>
<comment type="similarity">
    <text evidence="3">Belongs to the bZIP family.</text>
</comment>
<feature type="region of interest" description="Disordered" evidence="10">
    <location>
        <begin position="204"/>
        <end position="234"/>
    </location>
</feature>
<dbReference type="AlphaFoldDB" id="A0AAJ0F8S4"/>
<feature type="compositionally biased region" description="Polar residues" evidence="10">
    <location>
        <begin position="23"/>
        <end position="33"/>
    </location>
</feature>
<sequence>MEPATRDPAGAVLVNNHAGHTAYSSASFTSHSGSPPGEQGTDQASPVPAAHPVPHGYNHAPPTQDDSSIHPQLRSTGETAPPGSAYPAVPVPNMMPAVSVLPPTDPNIMSGPIPAMGTPAGAVDSGDTADGRKAKRELSQSKRAAQNRAAQRAFRQRKEGYIKKLEQQVRDLAEIEANYKNIQNENYELKAYIVHLQSRLLDLQGEYPQPPPNVNLQPPHGHQAPPPEPSIPTNPLEVAAQAVAGLSRSELSRDHYAVKYEQTARVDEDQRTAEEITRQLAENDPDGLA</sequence>
<evidence type="ECO:0000256" key="9">
    <source>
        <dbReference type="SAM" id="Coils"/>
    </source>
</evidence>
<comment type="caution">
    <text evidence="12">The sequence shown here is derived from an EMBL/GenBank/DDBJ whole genome shotgun (WGS) entry which is preliminary data.</text>
</comment>
<evidence type="ECO:0000256" key="1">
    <source>
        <dbReference type="ARBA" id="ARBA00004049"/>
    </source>
</evidence>
<dbReference type="CDD" id="cd14688">
    <property type="entry name" value="bZIP_YAP"/>
    <property type="match status" value="1"/>
</dbReference>
<dbReference type="EMBL" id="MU839828">
    <property type="protein sequence ID" value="KAK1759401.1"/>
    <property type="molecule type" value="Genomic_DNA"/>
</dbReference>
<evidence type="ECO:0000256" key="3">
    <source>
        <dbReference type="ARBA" id="ARBA00007163"/>
    </source>
</evidence>
<feature type="compositionally biased region" description="Polar residues" evidence="10">
    <location>
        <begin position="64"/>
        <end position="78"/>
    </location>
</feature>
<dbReference type="Pfam" id="PF00170">
    <property type="entry name" value="bZIP_1"/>
    <property type="match status" value="1"/>
</dbReference>
<evidence type="ECO:0000256" key="8">
    <source>
        <dbReference type="ARBA" id="ARBA00044067"/>
    </source>
</evidence>
<evidence type="ECO:0000256" key="5">
    <source>
        <dbReference type="ARBA" id="ARBA00023125"/>
    </source>
</evidence>
<organism evidence="12 13">
    <name type="scientific">Echria macrotheca</name>
    <dbReference type="NCBI Taxonomy" id="438768"/>
    <lineage>
        <taxon>Eukaryota</taxon>
        <taxon>Fungi</taxon>
        <taxon>Dikarya</taxon>
        <taxon>Ascomycota</taxon>
        <taxon>Pezizomycotina</taxon>
        <taxon>Sordariomycetes</taxon>
        <taxon>Sordariomycetidae</taxon>
        <taxon>Sordariales</taxon>
        <taxon>Schizotheciaceae</taxon>
        <taxon>Echria</taxon>
    </lineage>
</organism>
<keyword evidence="5" id="KW-0238">DNA-binding</keyword>
<evidence type="ECO:0000259" key="11">
    <source>
        <dbReference type="PROSITE" id="PS00036"/>
    </source>
</evidence>
<protein>
    <recommendedName>
        <fullName evidence="8">Putative transcription factor kapC</fullName>
    </recommendedName>
</protein>
<dbReference type="PANTHER" id="PTHR40621:SF11">
    <property type="entry name" value="TRANSCRIPTION FACTOR KAPC-RELATED"/>
    <property type="match status" value="1"/>
</dbReference>
<proteinExistence type="inferred from homology"/>
<comment type="function">
    <text evidence="1">Putative transcription factor.</text>
</comment>
<feature type="compositionally biased region" description="Low complexity" evidence="10">
    <location>
        <begin position="46"/>
        <end position="55"/>
    </location>
</feature>
<dbReference type="PROSITE" id="PS00036">
    <property type="entry name" value="BZIP_BASIC"/>
    <property type="match status" value="1"/>
</dbReference>
<feature type="compositionally biased region" description="Basic and acidic residues" evidence="10">
    <location>
        <begin position="129"/>
        <end position="140"/>
    </location>
</feature>
<dbReference type="InterPro" id="IPR050936">
    <property type="entry name" value="AP-1-like"/>
</dbReference>
<dbReference type="PANTHER" id="PTHR40621">
    <property type="entry name" value="TRANSCRIPTION FACTOR KAPC-RELATED"/>
    <property type="match status" value="1"/>
</dbReference>
<keyword evidence="13" id="KW-1185">Reference proteome</keyword>
<feature type="coiled-coil region" evidence="9">
    <location>
        <begin position="158"/>
        <end position="192"/>
    </location>
</feature>
<feature type="region of interest" description="Disordered" evidence="10">
    <location>
        <begin position="23"/>
        <end position="88"/>
    </location>
</feature>
<feature type="compositionally biased region" description="Low complexity" evidence="10">
    <location>
        <begin position="214"/>
        <end position="223"/>
    </location>
</feature>